<accession>A0A6G1CP85</accession>
<evidence type="ECO:0000313" key="1">
    <source>
        <dbReference type="EMBL" id="KAF0901930.1"/>
    </source>
</evidence>
<dbReference type="EMBL" id="SPHZ02000008">
    <property type="protein sequence ID" value="KAF0901930.1"/>
    <property type="molecule type" value="Genomic_DNA"/>
</dbReference>
<comment type="caution">
    <text evidence="1">The sequence shown here is derived from an EMBL/GenBank/DDBJ whole genome shotgun (WGS) entry which is preliminary data.</text>
</comment>
<dbReference type="AlphaFoldDB" id="A0A6G1CP85"/>
<dbReference type="Proteomes" id="UP000479710">
    <property type="component" value="Unassembled WGS sequence"/>
</dbReference>
<proteinExistence type="predicted"/>
<gene>
    <name evidence="1" type="ORF">E2562_011769</name>
</gene>
<name>A0A6G1CP85_9ORYZ</name>
<keyword evidence="2" id="KW-1185">Reference proteome</keyword>
<organism evidence="1 2">
    <name type="scientific">Oryza meyeriana var. granulata</name>
    <dbReference type="NCBI Taxonomy" id="110450"/>
    <lineage>
        <taxon>Eukaryota</taxon>
        <taxon>Viridiplantae</taxon>
        <taxon>Streptophyta</taxon>
        <taxon>Embryophyta</taxon>
        <taxon>Tracheophyta</taxon>
        <taxon>Spermatophyta</taxon>
        <taxon>Magnoliopsida</taxon>
        <taxon>Liliopsida</taxon>
        <taxon>Poales</taxon>
        <taxon>Poaceae</taxon>
        <taxon>BOP clade</taxon>
        <taxon>Oryzoideae</taxon>
        <taxon>Oryzeae</taxon>
        <taxon>Oryzinae</taxon>
        <taxon>Oryza</taxon>
        <taxon>Oryza meyeriana</taxon>
    </lineage>
</organism>
<reference evidence="1 2" key="1">
    <citation type="submission" date="2019-11" db="EMBL/GenBank/DDBJ databases">
        <title>Whole genome sequence of Oryza granulata.</title>
        <authorList>
            <person name="Li W."/>
        </authorList>
    </citation>
    <scope>NUCLEOTIDE SEQUENCE [LARGE SCALE GENOMIC DNA]</scope>
    <source>
        <strain evidence="2">cv. Menghai</strain>
        <tissue evidence="1">Leaf</tissue>
    </source>
</reference>
<sequence>MGGWSARMPADACCATPGGAPVGRYGDAKVARHLRRRGRYKTTSLVESLNALRTSSSAARHRLHLFQRDQPQLHRHDVLLPGRPGSDQKIAWKKKGLRCRWTAAAAGQGL</sequence>
<protein>
    <submittedName>
        <fullName evidence="1">Uncharacterized protein</fullName>
    </submittedName>
</protein>
<evidence type="ECO:0000313" key="2">
    <source>
        <dbReference type="Proteomes" id="UP000479710"/>
    </source>
</evidence>